<evidence type="ECO:0000256" key="1">
    <source>
        <dbReference type="ARBA" id="ARBA00008898"/>
    </source>
</evidence>
<accession>A0ABY4R2V9</accession>
<evidence type="ECO:0000256" key="2">
    <source>
        <dbReference type="ARBA" id="ARBA00023002"/>
    </source>
</evidence>
<organism evidence="4 5">
    <name type="scientific">Jatrophihabitans telluris</name>
    <dbReference type="NCBI Taxonomy" id="2038343"/>
    <lineage>
        <taxon>Bacteria</taxon>
        <taxon>Bacillati</taxon>
        <taxon>Actinomycetota</taxon>
        <taxon>Actinomycetes</taxon>
        <taxon>Jatrophihabitantales</taxon>
        <taxon>Jatrophihabitantaceae</taxon>
        <taxon>Jatrophihabitans</taxon>
    </lineage>
</organism>
<dbReference type="PANTHER" id="PTHR30466">
    <property type="entry name" value="FLAVIN REDUCTASE"/>
    <property type="match status" value="1"/>
</dbReference>
<dbReference type="EMBL" id="CP097332">
    <property type="protein sequence ID" value="UQX90158.1"/>
    <property type="molecule type" value="Genomic_DNA"/>
</dbReference>
<evidence type="ECO:0000313" key="5">
    <source>
        <dbReference type="Proteomes" id="UP001056336"/>
    </source>
</evidence>
<dbReference type="SMART" id="SM00903">
    <property type="entry name" value="Flavin_Reduct"/>
    <property type="match status" value="1"/>
</dbReference>
<dbReference type="InterPro" id="IPR050268">
    <property type="entry name" value="NADH-dep_flavin_reductase"/>
</dbReference>
<dbReference type="PANTHER" id="PTHR30466:SF11">
    <property type="entry name" value="FLAVIN-DEPENDENT MONOOXYGENASE, REDUCTASE SUBUNIT HSAB"/>
    <property type="match status" value="1"/>
</dbReference>
<keyword evidence="2" id="KW-0560">Oxidoreductase</keyword>
<dbReference type="RefSeq" id="WP_249774054.1">
    <property type="nucleotide sequence ID" value="NZ_CP097332.1"/>
</dbReference>
<dbReference type="SUPFAM" id="SSF50475">
    <property type="entry name" value="FMN-binding split barrel"/>
    <property type="match status" value="1"/>
</dbReference>
<evidence type="ECO:0000313" key="4">
    <source>
        <dbReference type="EMBL" id="UQX90158.1"/>
    </source>
</evidence>
<dbReference type="InterPro" id="IPR012349">
    <property type="entry name" value="Split_barrel_FMN-bd"/>
</dbReference>
<dbReference type="Pfam" id="PF01613">
    <property type="entry name" value="Flavin_Reduct"/>
    <property type="match status" value="1"/>
</dbReference>
<reference evidence="4" key="1">
    <citation type="journal article" date="2018" name="Int. J. Syst. Evol. Microbiol.">
        <title>Jatrophihabitans telluris sp. nov., isolated from sediment soil of lava forest wetlands and the emended description of the genus Jatrophihabitans.</title>
        <authorList>
            <person name="Lee K.C."/>
            <person name="Suh M.K."/>
            <person name="Eom M.K."/>
            <person name="Kim K.K."/>
            <person name="Kim J.S."/>
            <person name="Kim D.S."/>
            <person name="Ko S.H."/>
            <person name="Shin Y.K."/>
            <person name="Lee J.S."/>
        </authorList>
    </citation>
    <scope>NUCLEOTIDE SEQUENCE</scope>
    <source>
        <strain evidence="4">N237</strain>
    </source>
</reference>
<protein>
    <submittedName>
        <fullName evidence="4">Flavin reductase family protein</fullName>
    </submittedName>
</protein>
<evidence type="ECO:0000259" key="3">
    <source>
        <dbReference type="SMART" id="SM00903"/>
    </source>
</evidence>
<gene>
    <name evidence="4" type="ORF">M6D93_09205</name>
</gene>
<proteinExistence type="inferred from homology"/>
<dbReference type="InterPro" id="IPR002563">
    <property type="entry name" value="Flavin_Rdtase-like_dom"/>
</dbReference>
<keyword evidence="5" id="KW-1185">Reference proteome</keyword>
<feature type="domain" description="Flavin reductase like" evidence="3">
    <location>
        <begin position="27"/>
        <end position="171"/>
    </location>
</feature>
<name>A0ABY4R2V9_9ACTN</name>
<dbReference type="Gene3D" id="2.30.110.10">
    <property type="entry name" value="Electron Transport, Fmn-binding Protein, Chain A"/>
    <property type="match status" value="1"/>
</dbReference>
<dbReference type="Proteomes" id="UP001056336">
    <property type="component" value="Chromosome"/>
</dbReference>
<reference evidence="4" key="2">
    <citation type="submission" date="2022-05" db="EMBL/GenBank/DDBJ databases">
        <authorList>
            <person name="Kim J.-S."/>
            <person name="Lee K."/>
            <person name="Suh M."/>
            <person name="Eom M."/>
            <person name="Kim J.-S."/>
            <person name="Kim D.-S."/>
            <person name="Ko S.-H."/>
            <person name="Shin Y."/>
            <person name="Lee J.-S."/>
        </authorList>
    </citation>
    <scope>NUCLEOTIDE SEQUENCE</scope>
    <source>
        <strain evidence="4">N237</strain>
    </source>
</reference>
<sequence length="182" mass="19037">MSATQPVPASDGPALSGPDAALSRHVLGHYPTGVAVITADSPTGPVGLSINSFTSVSLEPPLVLFCPALNSSTWPVLRESGTIAINVLSAGQEAVSRLFAARVSDRFASIDWTPGENGAPLLTDALGWLECTVQAEYPAGDHTVVLARIDRMGVHREIDDPLVFFRGDYFAGIPAAIQADAD</sequence>
<comment type="similarity">
    <text evidence="1">Belongs to the non-flavoprotein flavin reductase family.</text>
</comment>